<protein>
    <submittedName>
        <fullName evidence="2">ORF6N domain-containing protein</fullName>
    </submittedName>
</protein>
<organism evidence="2 3">
    <name type="scientific">Xenorhabdus bovienii</name>
    <name type="common">Xenorhabdus nematophila subsp. bovienii</name>
    <dbReference type="NCBI Taxonomy" id="40576"/>
    <lineage>
        <taxon>Bacteria</taxon>
        <taxon>Pseudomonadati</taxon>
        <taxon>Pseudomonadota</taxon>
        <taxon>Gammaproteobacteria</taxon>
        <taxon>Enterobacterales</taxon>
        <taxon>Morganellaceae</taxon>
        <taxon>Xenorhabdus</taxon>
    </lineage>
</organism>
<evidence type="ECO:0000313" key="2">
    <source>
        <dbReference type="EMBL" id="MDE1477469.1"/>
    </source>
</evidence>
<accession>A0AAJ1J5K1</accession>
<evidence type="ECO:0000313" key="3">
    <source>
        <dbReference type="Proteomes" id="UP001222434"/>
    </source>
</evidence>
<comment type="caution">
    <text evidence="2">The sequence shown here is derived from an EMBL/GenBank/DDBJ whole genome shotgun (WGS) entry which is preliminary data.</text>
</comment>
<dbReference type="RefSeq" id="WP_274711742.1">
    <property type="nucleotide sequence ID" value="NZ_JAILSO010000010.1"/>
</dbReference>
<dbReference type="InterPro" id="IPR018873">
    <property type="entry name" value="KilA-N_DNA-bd_domain"/>
</dbReference>
<gene>
    <name evidence="2" type="ORF">KKJ01_04235</name>
</gene>
<feature type="domain" description="KilA-N DNA-binding" evidence="1">
    <location>
        <begin position="16"/>
        <end position="95"/>
    </location>
</feature>
<reference evidence="2" key="1">
    <citation type="submission" date="2021-08" db="EMBL/GenBank/DDBJ databases">
        <authorList>
            <person name="Papudeshi B."/>
            <person name="Bashey-Visser F."/>
        </authorList>
    </citation>
    <scope>NUCLEOTIDE SEQUENCE</scope>
    <source>
        <strain evidence="2">MC_266_E_2016</strain>
    </source>
</reference>
<reference evidence="2" key="2">
    <citation type="journal article" date="2022" name="J. Evol. Biol.">
        <title>Pre- and post-association barriers to host switching in sympatric mutualists.</title>
        <authorList>
            <person name="Dinges Z.M."/>
            <person name="Phillips R.K."/>
            <person name="Lively C.M."/>
            <person name="Bashey F."/>
        </authorList>
    </citation>
    <scope>NUCLEOTIDE SEQUENCE</scope>
    <source>
        <strain evidence="2">MC_266_E_2016</strain>
    </source>
</reference>
<sequence>MTKYEQAKGFSSKFPVIEWEGKQVITFAMIETLHNRTKGALDMNFRGNKNKFQYGVDTFLLKGKKELNLLPHGVVDSRASQLRLFTESGYWILIKTMRDPLAWETQKKIIANYFNRKEAINE</sequence>
<evidence type="ECO:0000259" key="1">
    <source>
        <dbReference type="Pfam" id="PF10543"/>
    </source>
</evidence>
<dbReference type="EMBL" id="JAILSO010000010">
    <property type="protein sequence ID" value="MDE1477469.1"/>
    <property type="molecule type" value="Genomic_DNA"/>
</dbReference>
<dbReference type="Proteomes" id="UP001222434">
    <property type="component" value="Unassembled WGS sequence"/>
</dbReference>
<dbReference type="AlphaFoldDB" id="A0AAJ1J5K1"/>
<name>A0AAJ1J5K1_XENBV</name>
<proteinExistence type="predicted"/>
<dbReference type="Pfam" id="PF10543">
    <property type="entry name" value="ORF6N"/>
    <property type="match status" value="1"/>
</dbReference>